<dbReference type="Gramene" id="OMO85347">
    <property type="protein sequence ID" value="OMO85347"/>
    <property type="gene ID" value="CCACVL1_10240"/>
</dbReference>
<comment type="caution">
    <text evidence="1">The sequence shown here is derived from an EMBL/GenBank/DDBJ whole genome shotgun (WGS) entry which is preliminary data.</text>
</comment>
<accession>A0A1R3IS08</accession>
<protein>
    <submittedName>
        <fullName evidence="1">Uncharacterized protein</fullName>
    </submittedName>
</protein>
<name>A0A1R3IS08_COCAP</name>
<organism evidence="1 2">
    <name type="scientific">Corchorus capsularis</name>
    <name type="common">Jute</name>
    <dbReference type="NCBI Taxonomy" id="210143"/>
    <lineage>
        <taxon>Eukaryota</taxon>
        <taxon>Viridiplantae</taxon>
        <taxon>Streptophyta</taxon>
        <taxon>Embryophyta</taxon>
        <taxon>Tracheophyta</taxon>
        <taxon>Spermatophyta</taxon>
        <taxon>Magnoliopsida</taxon>
        <taxon>eudicotyledons</taxon>
        <taxon>Gunneridae</taxon>
        <taxon>Pentapetalae</taxon>
        <taxon>rosids</taxon>
        <taxon>malvids</taxon>
        <taxon>Malvales</taxon>
        <taxon>Malvaceae</taxon>
        <taxon>Grewioideae</taxon>
        <taxon>Apeibeae</taxon>
        <taxon>Corchorus</taxon>
    </lineage>
</organism>
<reference evidence="1 2" key="1">
    <citation type="submission" date="2013-09" db="EMBL/GenBank/DDBJ databases">
        <title>Corchorus capsularis genome sequencing.</title>
        <authorList>
            <person name="Alam M."/>
            <person name="Haque M.S."/>
            <person name="Islam M.S."/>
            <person name="Emdad E.M."/>
            <person name="Islam M.M."/>
            <person name="Ahmed B."/>
            <person name="Halim A."/>
            <person name="Hossen Q.M.M."/>
            <person name="Hossain M.Z."/>
            <person name="Ahmed R."/>
            <person name="Khan M.M."/>
            <person name="Islam R."/>
            <person name="Rashid M.M."/>
            <person name="Khan S.A."/>
            <person name="Rahman M.S."/>
            <person name="Alam M."/>
        </authorList>
    </citation>
    <scope>NUCLEOTIDE SEQUENCE [LARGE SCALE GENOMIC DNA]</scope>
    <source>
        <strain evidence="2">cv. CVL-1</strain>
        <tissue evidence="1">Whole seedling</tissue>
    </source>
</reference>
<evidence type="ECO:0000313" key="2">
    <source>
        <dbReference type="Proteomes" id="UP000188268"/>
    </source>
</evidence>
<dbReference type="AlphaFoldDB" id="A0A1R3IS08"/>
<dbReference type="Proteomes" id="UP000188268">
    <property type="component" value="Unassembled WGS sequence"/>
</dbReference>
<gene>
    <name evidence="1" type="ORF">CCACVL1_10240</name>
</gene>
<proteinExistence type="predicted"/>
<sequence length="38" mass="4472">MAKNALVVTRLQLPRERTNHRTSLCKWDPLNNEDKPLI</sequence>
<keyword evidence="2" id="KW-1185">Reference proteome</keyword>
<evidence type="ECO:0000313" key="1">
    <source>
        <dbReference type="EMBL" id="OMO85347.1"/>
    </source>
</evidence>
<dbReference type="EMBL" id="AWWV01009610">
    <property type="protein sequence ID" value="OMO85347.1"/>
    <property type="molecule type" value="Genomic_DNA"/>
</dbReference>